<protein>
    <submittedName>
        <fullName evidence="2">Uncharacterized protein</fullName>
    </submittedName>
</protein>
<accession>A0A834HNI7</accession>
<comment type="caution">
    <text evidence="2">The sequence shown here is derived from an EMBL/GenBank/DDBJ whole genome shotgun (WGS) entry which is preliminary data.</text>
</comment>
<reference evidence="2" key="1">
    <citation type="submission" date="2020-08" db="EMBL/GenBank/DDBJ databases">
        <title>Genome sequencing and assembly of the red palm weevil Rhynchophorus ferrugineus.</title>
        <authorList>
            <person name="Dias G.B."/>
            <person name="Bergman C.M."/>
            <person name="Manee M."/>
        </authorList>
    </citation>
    <scope>NUCLEOTIDE SEQUENCE</scope>
    <source>
        <strain evidence="2">AA-2017</strain>
        <tissue evidence="2">Whole larva</tissue>
    </source>
</reference>
<dbReference type="OrthoDB" id="6783391at2759"/>
<sequence length="232" mass="26036">AWEFPLKYQIPLLRVGKLKRLKSSPLIYGEVTVGILTKEIKYCEERLKEDGKLLDKEGVRKMCTNKLTDSCDAKALALSSQSKHQHDWMGDDTGFLLGMDYVNSTMVLKGLPPLMVKYIISEYAKSTTITCDVSQKDPMSHMLFSFVIDGVFRRAPKEMGVKVNDLPLTVLAYIDDLIGEWPPFRTLSKRSDISALSGKSNGTPNGSRCRSTLYLRTPSSSSRTNSQEDRSI</sequence>
<proteinExistence type="predicted"/>
<evidence type="ECO:0000313" key="3">
    <source>
        <dbReference type="Proteomes" id="UP000625711"/>
    </source>
</evidence>
<feature type="compositionally biased region" description="Polar residues" evidence="1">
    <location>
        <begin position="197"/>
        <end position="210"/>
    </location>
</feature>
<dbReference type="Proteomes" id="UP000625711">
    <property type="component" value="Unassembled WGS sequence"/>
</dbReference>
<feature type="region of interest" description="Disordered" evidence="1">
    <location>
        <begin position="195"/>
        <end position="232"/>
    </location>
</feature>
<evidence type="ECO:0000256" key="1">
    <source>
        <dbReference type="SAM" id="MobiDB-lite"/>
    </source>
</evidence>
<organism evidence="2 3">
    <name type="scientific">Rhynchophorus ferrugineus</name>
    <name type="common">Red palm weevil</name>
    <name type="synonym">Curculio ferrugineus</name>
    <dbReference type="NCBI Taxonomy" id="354439"/>
    <lineage>
        <taxon>Eukaryota</taxon>
        <taxon>Metazoa</taxon>
        <taxon>Ecdysozoa</taxon>
        <taxon>Arthropoda</taxon>
        <taxon>Hexapoda</taxon>
        <taxon>Insecta</taxon>
        <taxon>Pterygota</taxon>
        <taxon>Neoptera</taxon>
        <taxon>Endopterygota</taxon>
        <taxon>Coleoptera</taxon>
        <taxon>Polyphaga</taxon>
        <taxon>Cucujiformia</taxon>
        <taxon>Curculionidae</taxon>
        <taxon>Dryophthorinae</taxon>
        <taxon>Rhynchophorus</taxon>
    </lineage>
</organism>
<keyword evidence="3" id="KW-1185">Reference proteome</keyword>
<evidence type="ECO:0000313" key="2">
    <source>
        <dbReference type="EMBL" id="KAF7265625.1"/>
    </source>
</evidence>
<dbReference type="AlphaFoldDB" id="A0A834HNI7"/>
<name>A0A834HNI7_RHYFE</name>
<dbReference type="EMBL" id="JAACXV010014597">
    <property type="protein sequence ID" value="KAF7265625.1"/>
    <property type="molecule type" value="Genomic_DNA"/>
</dbReference>
<feature type="non-terminal residue" evidence="2">
    <location>
        <position position="1"/>
    </location>
</feature>
<gene>
    <name evidence="2" type="ORF">GWI33_020972</name>
</gene>